<reference evidence="1 2" key="1">
    <citation type="journal article" date="2004" name="Syst. Appl. Microbiol.">
        <title>Cryptoendolithic actinomycetes from antarctic sandstone rock samples: Micromonospora endolithica sp. nov. and two isolates related to Micromonospora coerulea Jensen 1932.</title>
        <authorList>
            <person name="Hirsch P."/>
            <person name="Mevs U."/>
            <person name="Kroppenstedt R.M."/>
            <person name="Schumann P."/>
            <person name="Stackebrandt E."/>
        </authorList>
    </citation>
    <scope>NUCLEOTIDE SEQUENCE [LARGE SCALE GENOMIC DNA]</scope>
    <source>
        <strain evidence="1 2">JCM 12677</strain>
    </source>
</reference>
<keyword evidence="2" id="KW-1185">Reference proteome</keyword>
<evidence type="ECO:0000313" key="1">
    <source>
        <dbReference type="EMBL" id="RKN50281.1"/>
    </source>
</evidence>
<evidence type="ECO:0000313" key="2">
    <source>
        <dbReference type="Proteomes" id="UP000281726"/>
    </source>
</evidence>
<accession>A0A3A9ZQ20</accession>
<dbReference type="EMBL" id="RBAK01000001">
    <property type="protein sequence ID" value="RKN50281.1"/>
    <property type="molecule type" value="Genomic_DNA"/>
</dbReference>
<proteinExistence type="predicted"/>
<dbReference type="Proteomes" id="UP000281726">
    <property type="component" value="Unassembled WGS sequence"/>
</dbReference>
<gene>
    <name evidence="1" type="ORF">D7223_00205</name>
</gene>
<protein>
    <submittedName>
        <fullName evidence="1">Uncharacterized protein</fullName>
    </submittedName>
</protein>
<name>A0A3A9ZQ20_9ACTN</name>
<sequence>MVVALAVLGYFIFGGNEPFPMTSDPWPAEVKQEAVIAAASDWLLRCAKSTSATPANCPQSIADTSDVSEVRWAFYGNPLEAPVIQYTEVESRFDMLGTVIVTADYTASKEARRVVTPAKYWAKVKWADGKLDVQEIKEHSAIGDPEVSKEDPKVAWEPAAEKLSEAFTRCVRSAKSAMPAGCPEWSPPSGAEKIKWAVTGDPLLTARATFDPQFGIYRVKGTYQLSVRYTWLGTARTDNRNPIYEALIAPTATGPVVLQIKDTTTV</sequence>
<comment type="caution">
    <text evidence="1">The sequence shown here is derived from an EMBL/GenBank/DDBJ whole genome shotgun (WGS) entry which is preliminary data.</text>
</comment>
<organism evidence="1 2">
    <name type="scientific">Micromonospora endolithica</name>
    <dbReference type="NCBI Taxonomy" id="230091"/>
    <lineage>
        <taxon>Bacteria</taxon>
        <taxon>Bacillati</taxon>
        <taxon>Actinomycetota</taxon>
        <taxon>Actinomycetes</taxon>
        <taxon>Micromonosporales</taxon>
        <taxon>Micromonosporaceae</taxon>
        <taxon>Micromonospora</taxon>
    </lineage>
</organism>
<dbReference type="AlphaFoldDB" id="A0A3A9ZQ20"/>